<evidence type="ECO:0000256" key="2">
    <source>
        <dbReference type="ARBA" id="ARBA00022771"/>
    </source>
</evidence>
<dbReference type="EMBL" id="JAJSOF020000015">
    <property type="protein sequence ID" value="KAJ4440902.1"/>
    <property type="molecule type" value="Genomic_DNA"/>
</dbReference>
<reference evidence="5 6" key="1">
    <citation type="journal article" date="2022" name="Allergy">
        <title>Genome assembly and annotation of Periplaneta americana reveal a comprehensive cockroach allergen profile.</title>
        <authorList>
            <person name="Wang L."/>
            <person name="Xiong Q."/>
            <person name="Saelim N."/>
            <person name="Wang L."/>
            <person name="Nong W."/>
            <person name="Wan A.T."/>
            <person name="Shi M."/>
            <person name="Liu X."/>
            <person name="Cao Q."/>
            <person name="Hui J.H.L."/>
            <person name="Sookrung N."/>
            <person name="Leung T.F."/>
            <person name="Tungtrongchitr A."/>
            <person name="Tsui S.K.W."/>
        </authorList>
    </citation>
    <scope>NUCLEOTIDE SEQUENCE [LARGE SCALE GENOMIC DNA]</scope>
    <source>
        <strain evidence="5">PWHHKU_190912</strain>
    </source>
</reference>
<dbReference type="Gene3D" id="2.20.25.240">
    <property type="match status" value="1"/>
</dbReference>
<evidence type="ECO:0000313" key="5">
    <source>
        <dbReference type="EMBL" id="KAJ4440902.1"/>
    </source>
</evidence>
<keyword evidence="1" id="KW-0479">Metal-binding</keyword>
<dbReference type="InterPro" id="IPR007588">
    <property type="entry name" value="Znf_FLYWCH"/>
</dbReference>
<evidence type="ECO:0000313" key="6">
    <source>
        <dbReference type="Proteomes" id="UP001148838"/>
    </source>
</evidence>
<keyword evidence="6" id="KW-1185">Reference proteome</keyword>
<keyword evidence="2" id="KW-0863">Zinc-finger</keyword>
<comment type="caution">
    <text evidence="5">The sequence shown here is derived from an EMBL/GenBank/DDBJ whole genome shotgun (WGS) entry which is preliminary data.</text>
</comment>
<keyword evidence="3" id="KW-0862">Zinc</keyword>
<gene>
    <name evidence="5" type="ORF">ANN_10749</name>
</gene>
<evidence type="ECO:0000259" key="4">
    <source>
        <dbReference type="Pfam" id="PF04500"/>
    </source>
</evidence>
<evidence type="ECO:0000256" key="3">
    <source>
        <dbReference type="ARBA" id="ARBA00022833"/>
    </source>
</evidence>
<organism evidence="5 6">
    <name type="scientific">Periplaneta americana</name>
    <name type="common">American cockroach</name>
    <name type="synonym">Blatta americana</name>
    <dbReference type="NCBI Taxonomy" id="6978"/>
    <lineage>
        <taxon>Eukaryota</taxon>
        <taxon>Metazoa</taxon>
        <taxon>Ecdysozoa</taxon>
        <taxon>Arthropoda</taxon>
        <taxon>Hexapoda</taxon>
        <taxon>Insecta</taxon>
        <taxon>Pterygota</taxon>
        <taxon>Neoptera</taxon>
        <taxon>Polyneoptera</taxon>
        <taxon>Dictyoptera</taxon>
        <taxon>Blattodea</taxon>
        <taxon>Blattoidea</taxon>
        <taxon>Blattidae</taxon>
        <taxon>Blattinae</taxon>
        <taxon>Periplaneta</taxon>
    </lineage>
</organism>
<feature type="domain" description="FLYWCH-type" evidence="4">
    <location>
        <begin position="69"/>
        <end position="120"/>
    </location>
</feature>
<dbReference type="Pfam" id="PF04500">
    <property type="entry name" value="FLYWCH"/>
    <property type="match status" value="1"/>
</dbReference>
<name>A0ABQ8T4U9_PERAM</name>
<evidence type="ECO:0000256" key="1">
    <source>
        <dbReference type="ARBA" id="ARBA00022723"/>
    </source>
</evidence>
<protein>
    <recommendedName>
        <fullName evidence="4">FLYWCH-type domain-containing protein</fullName>
    </recommendedName>
</protein>
<accession>A0ABQ8T4U9</accession>
<dbReference type="Proteomes" id="UP001148838">
    <property type="component" value="Unassembled WGS sequence"/>
</dbReference>
<proteinExistence type="predicted"/>
<sequence>MLYGSHFPLEATRTWNVTKTWDMSIREQGVKYPMTGGKRLRILGGNQTIHHFFIKFIVLLEHQEGEFRFTRSTRGFEKLIQQWYMYARHKVRDSGVLWRCDQRRRCNATITLTPDKTSIIIEGPSDHPSHGPNWGRIHASETTKAIKETQRIADTSPTVNIQLRART</sequence>